<sequence>MASPTTTSQSSIEAVLSPSKRSLSANNIFTPMPAPKKARLQIAPLDCSQPGCPSPPPEAKPSVNPATSTKLLLPFPCLTIPPTPVFPPSTIPDTPESRQSSPPTPPALLPAFVPFIKAEPFPVINPVQDLSASEFSSTSTTDSFDFCSGPEVMSSASISSISSHAGATTTSQQTKMTTPDPMQKNPYFHNLPARVLNRIFYFVFADHGSLDDAVRPYYRKGMLAVYIKTGHNFKPGEACVVVQDNIDTDVMLVNKQFLEAGSRVLYGMRTFRFSDPTSCKWWFKHIGNQNVSNVRNLSLGIDSGFNVRVQDRCTIDLCFEEQWYQFFCWLLNRHCLDNLKIEFCKWLEPRFVVPDNLDMQYEIDDWRKSLIIKLQDFRRVGNAQILDVSNVFMMASDCRKIALVMMQPKDTGIVSPIVKRKPPLLELLQELRVKNQEEQDKQAQSRVAEQGPRQVVRMKQSSINLKQKSDKPKSWRLTQASRMDSFTPGKFYSPITKKLHQTYSKKNRGRLFNNSMWEE</sequence>
<dbReference type="OrthoDB" id="4121276at2759"/>
<gene>
    <name evidence="2" type="ORF">PV05_03085</name>
</gene>
<dbReference type="GeneID" id="25324993"/>
<feature type="region of interest" description="Disordered" evidence="1">
    <location>
        <begin position="45"/>
        <end position="66"/>
    </location>
</feature>
<dbReference type="HOGENOM" id="CLU_504353_0_0_1"/>
<evidence type="ECO:0000313" key="3">
    <source>
        <dbReference type="Proteomes" id="UP000054342"/>
    </source>
</evidence>
<organism evidence="2 3">
    <name type="scientific">Exophiala xenobiotica</name>
    <dbReference type="NCBI Taxonomy" id="348802"/>
    <lineage>
        <taxon>Eukaryota</taxon>
        <taxon>Fungi</taxon>
        <taxon>Dikarya</taxon>
        <taxon>Ascomycota</taxon>
        <taxon>Pezizomycotina</taxon>
        <taxon>Eurotiomycetes</taxon>
        <taxon>Chaetothyriomycetidae</taxon>
        <taxon>Chaetothyriales</taxon>
        <taxon>Herpotrichiellaceae</taxon>
        <taxon>Exophiala</taxon>
    </lineage>
</organism>
<name>A0A0D2D8G9_9EURO</name>
<evidence type="ECO:0000313" key="2">
    <source>
        <dbReference type="EMBL" id="KIW58577.1"/>
    </source>
</evidence>
<accession>A0A0D2D8G9</accession>
<dbReference type="Proteomes" id="UP000054342">
    <property type="component" value="Unassembled WGS sequence"/>
</dbReference>
<proteinExistence type="predicted"/>
<dbReference type="RefSeq" id="XP_013319161.1">
    <property type="nucleotide sequence ID" value="XM_013463707.1"/>
</dbReference>
<feature type="region of interest" description="Disordered" evidence="1">
    <location>
        <begin position="84"/>
        <end position="105"/>
    </location>
</feature>
<dbReference type="EMBL" id="KN847318">
    <property type="protein sequence ID" value="KIW58577.1"/>
    <property type="molecule type" value="Genomic_DNA"/>
</dbReference>
<dbReference type="AlphaFoldDB" id="A0A0D2D8G9"/>
<evidence type="ECO:0000256" key="1">
    <source>
        <dbReference type="SAM" id="MobiDB-lite"/>
    </source>
</evidence>
<reference evidence="2 3" key="1">
    <citation type="submission" date="2015-01" db="EMBL/GenBank/DDBJ databases">
        <title>The Genome Sequence of Exophiala xenobiotica CBS118157.</title>
        <authorList>
            <consortium name="The Broad Institute Genomics Platform"/>
            <person name="Cuomo C."/>
            <person name="de Hoog S."/>
            <person name="Gorbushina A."/>
            <person name="Stielow B."/>
            <person name="Teixiera M."/>
            <person name="Abouelleil A."/>
            <person name="Chapman S.B."/>
            <person name="Priest M."/>
            <person name="Young S.K."/>
            <person name="Wortman J."/>
            <person name="Nusbaum C."/>
            <person name="Birren B."/>
        </authorList>
    </citation>
    <scope>NUCLEOTIDE SEQUENCE [LARGE SCALE GENOMIC DNA]</scope>
    <source>
        <strain evidence="2 3">CBS 118157</strain>
    </source>
</reference>
<protein>
    <submittedName>
        <fullName evidence="2">Uncharacterized protein</fullName>
    </submittedName>
</protein>
<keyword evidence="3" id="KW-1185">Reference proteome</keyword>